<dbReference type="RefSeq" id="WP_284642362.1">
    <property type="nucleotide sequence ID" value="NZ_JASNVU010000009.1"/>
</dbReference>
<evidence type="ECO:0000256" key="1">
    <source>
        <dbReference type="SAM" id="Phobius"/>
    </source>
</evidence>
<accession>A0AAP4C2A6</accession>
<reference evidence="2" key="1">
    <citation type="submission" date="2023-05" db="EMBL/GenBank/DDBJ databases">
        <title>Metabolic capabilities are highly conserved among human nasal-associated Corynebacterium species in pangenomic analyses.</title>
        <authorList>
            <person name="Tran T.H."/>
            <person name="Roberts A.Q."/>
            <person name="Escapa I.F."/>
            <person name="Gao W."/>
            <person name="Conlan S."/>
            <person name="Kong H."/>
            <person name="Segre J.A."/>
            <person name="Kelly M.S."/>
            <person name="Lemon K.P."/>
        </authorList>
    </citation>
    <scope>NUCLEOTIDE SEQUENCE</scope>
    <source>
        <strain evidence="2">KPL2618</strain>
    </source>
</reference>
<protein>
    <submittedName>
        <fullName evidence="2">Uncharacterized protein</fullName>
    </submittedName>
</protein>
<keyword evidence="1" id="KW-1133">Transmembrane helix</keyword>
<evidence type="ECO:0000313" key="3">
    <source>
        <dbReference type="Proteomes" id="UP001230317"/>
    </source>
</evidence>
<organism evidence="2 3">
    <name type="scientific">Corynebacterium accolens</name>
    <dbReference type="NCBI Taxonomy" id="38284"/>
    <lineage>
        <taxon>Bacteria</taxon>
        <taxon>Bacillati</taxon>
        <taxon>Actinomycetota</taxon>
        <taxon>Actinomycetes</taxon>
        <taxon>Mycobacteriales</taxon>
        <taxon>Corynebacteriaceae</taxon>
        <taxon>Corynebacterium</taxon>
    </lineage>
</organism>
<gene>
    <name evidence="2" type="ORF">QPX58_07795</name>
</gene>
<dbReference type="AlphaFoldDB" id="A0AAP4C2A6"/>
<name>A0AAP4C2A6_9CORY</name>
<evidence type="ECO:0000313" key="2">
    <source>
        <dbReference type="EMBL" id="MDK4335308.1"/>
    </source>
</evidence>
<proteinExistence type="predicted"/>
<keyword evidence="1" id="KW-0812">Transmembrane</keyword>
<sequence>MPSSTYLIPHRGLGAVQALLIHGASVKGTEEFTVTLAPSQEGGLSVETQDQIGTISAADRAEYPEIDLLFRAGLTPAATAQPHADGHVTLLLPRPGLCLPANNPPGGPYTMLGYAPPIDITDLPADLDIPAQARMHVLVNLVPSANAVDVFFGPKFLTTLSPGPSLPPLADAPILAHAYHAPRGNDRVLSIYAGDPLPASNEDSVAVATPTTQAATETFETSSFRAVTATPEPTRHTGWWVTAIALVAVVALVTVFIVAV</sequence>
<feature type="transmembrane region" description="Helical" evidence="1">
    <location>
        <begin position="238"/>
        <end position="259"/>
    </location>
</feature>
<comment type="caution">
    <text evidence="2">The sequence shown here is derived from an EMBL/GenBank/DDBJ whole genome shotgun (WGS) entry which is preliminary data.</text>
</comment>
<keyword evidence="1" id="KW-0472">Membrane</keyword>
<dbReference type="Proteomes" id="UP001230317">
    <property type="component" value="Unassembled WGS sequence"/>
</dbReference>
<dbReference type="EMBL" id="JASNVU010000009">
    <property type="protein sequence ID" value="MDK4335308.1"/>
    <property type="molecule type" value="Genomic_DNA"/>
</dbReference>